<dbReference type="Pfam" id="PF05107">
    <property type="entry name" value="Cas_Cas7"/>
    <property type="match status" value="1"/>
</dbReference>
<dbReference type="Proteomes" id="UP000243333">
    <property type="component" value="Unassembled WGS sequence"/>
</dbReference>
<keyword evidence="3" id="KW-1185">Reference proteome</keyword>
<evidence type="ECO:0000256" key="1">
    <source>
        <dbReference type="SAM" id="MobiDB-lite"/>
    </source>
</evidence>
<dbReference type="GO" id="GO:0043571">
    <property type="term" value="P:maintenance of CRISPR repeat elements"/>
    <property type="evidence" value="ECO:0007669"/>
    <property type="project" value="InterPro"/>
</dbReference>
<proteinExistence type="predicted"/>
<feature type="compositionally biased region" description="Basic and acidic residues" evidence="1">
    <location>
        <begin position="127"/>
        <end position="140"/>
    </location>
</feature>
<dbReference type="OrthoDB" id="9776792at2"/>
<accession>A0A1G7PCR3</accession>
<dbReference type="InterPro" id="IPR006482">
    <property type="entry name" value="Cas7_Csh2/Csh2"/>
</dbReference>
<dbReference type="EMBL" id="FNBU01000035">
    <property type="protein sequence ID" value="SDF84083.1"/>
    <property type="molecule type" value="Genomic_DNA"/>
</dbReference>
<organism evidence="2 3">
    <name type="scientific">Sporolituus thermophilus DSM 23256</name>
    <dbReference type="NCBI Taxonomy" id="1123285"/>
    <lineage>
        <taxon>Bacteria</taxon>
        <taxon>Bacillati</taxon>
        <taxon>Bacillota</taxon>
        <taxon>Negativicutes</taxon>
        <taxon>Selenomonadales</taxon>
        <taxon>Sporomusaceae</taxon>
        <taxon>Sporolituus</taxon>
    </lineage>
</organism>
<evidence type="ECO:0000313" key="2">
    <source>
        <dbReference type="EMBL" id="SDF84083.1"/>
    </source>
</evidence>
<gene>
    <name evidence="2" type="ORF">SAMN05660235_02915</name>
</gene>
<reference evidence="3" key="1">
    <citation type="submission" date="2016-10" db="EMBL/GenBank/DDBJ databases">
        <authorList>
            <person name="Varghese N."/>
            <person name="Submissions S."/>
        </authorList>
    </citation>
    <scope>NUCLEOTIDE SEQUENCE [LARGE SCALE GENOMIC DNA]</scope>
    <source>
        <strain evidence="3">DSM 23256</strain>
    </source>
</reference>
<dbReference type="NCBIfam" id="TIGR02589">
    <property type="entry name" value="cas_Csd2"/>
    <property type="match status" value="1"/>
</dbReference>
<protein>
    <submittedName>
        <fullName evidence="2">CRISPR-associated protein, Csd2 family</fullName>
    </submittedName>
</protein>
<evidence type="ECO:0000313" key="3">
    <source>
        <dbReference type="Proteomes" id="UP000243333"/>
    </source>
</evidence>
<dbReference type="NCBIfam" id="TIGR01595">
    <property type="entry name" value="cas_CT1132"/>
    <property type="match status" value="1"/>
</dbReference>
<dbReference type="AlphaFoldDB" id="A0A1G7PCR3"/>
<sequence>MIKEIICDVTKRHDFILLFDVTDGNPNGDPDAGNMPRVDPETMQGIVTDVAIKRKVRNFITVAYGNQPGLGIYVQERGILANLQKQVYQELNLEPSDKPNDDARKKMCEKYYDVRMFGAVMTTGKVQEEADQKEKGNKGKKESKKAWNCGQVRGPVQLTFARSIDPILPLDLTITRVALTNADDVKGGSEEDEKARSGQIGRKQVIPYGLYRTYGFFNPHFAQETGVTAKDLEIFWQALVNMWDIDRSASRGYTACRGLYIFTHSNELGNAPAHKLFDCLVINRKTECPARHISDYEIILNKDNLVSGVTVHNLLEV</sequence>
<feature type="region of interest" description="Disordered" evidence="1">
    <location>
        <begin position="127"/>
        <end position="146"/>
    </location>
</feature>
<dbReference type="RefSeq" id="WP_093692091.1">
    <property type="nucleotide sequence ID" value="NZ_FNBU01000035.1"/>
</dbReference>
<name>A0A1G7PCR3_9FIRM</name>
<dbReference type="InterPro" id="IPR013418">
    <property type="entry name" value="CRISPR-assoc_prot_Cas7/Csd2"/>
</dbReference>
<dbReference type="STRING" id="1123285.SAMN05660235_02915"/>